<dbReference type="KEGG" id="iho:Igni_0790"/>
<evidence type="ECO:0000313" key="1">
    <source>
        <dbReference type="EMBL" id="ABU81972.1"/>
    </source>
</evidence>
<dbReference type="RefSeq" id="WP_012122936.1">
    <property type="nucleotide sequence ID" value="NC_009776.1"/>
</dbReference>
<accession>A8AAM0</accession>
<dbReference type="AlphaFoldDB" id="A8AAM0"/>
<protein>
    <submittedName>
        <fullName evidence="1">Uncharacterized protein</fullName>
    </submittedName>
</protein>
<dbReference type="HOGENOM" id="CLU_2204093_0_0_2"/>
<organism evidence="1 2">
    <name type="scientific">Ignicoccus hospitalis (strain KIN4/I / DSM 18386 / JCM 14125)</name>
    <dbReference type="NCBI Taxonomy" id="453591"/>
    <lineage>
        <taxon>Archaea</taxon>
        <taxon>Thermoproteota</taxon>
        <taxon>Thermoprotei</taxon>
        <taxon>Desulfurococcales</taxon>
        <taxon>Desulfurococcaceae</taxon>
        <taxon>Ignicoccus</taxon>
    </lineage>
</organism>
<sequence length="107" mass="11983">MDGEQCPFARKLNKLMYLCLVDGRAYPDFLGLHTKRWKECSLFREGLAQLDAIQKCLVRAGKLGVEVLEYVIKRLEEGASIPKKCPKESACAACPCNYEGKCLLGIK</sequence>
<reference evidence="1 2" key="1">
    <citation type="journal article" date="2008" name="Genome Biol.">
        <title>A genomic analysis of the archaeal system Ignicoccus hospitalis-Nanoarchaeum equitans.</title>
        <authorList>
            <person name="Podar M."/>
            <person name="Anderson I."/>
            <person name="Makarova K.S."/>
            <person name="Elkins J.G."/>
            <person name="Ivanova N."/>
            <person name="Wall M.A."/>
            <person name="Lykidis A."/>
            <person name="Mavromatis K."/>
            <person name="Sun H."/>
            <person name="Hudson M.E."/>
            <person name="Chen W."/>
            <person name="Deciu C."/>
            <person name="Hutchison D."/>
            <person name="Eads J.R."/>
            <person name="Anderson A."/>
            <person name="Fernandes F."/>
            <person name="Szeto E."/>
            <person name="Lapidus A."/>
            <person name="Kyrpides N.C."/>
            <person name="Saier M.H.Jr."/>
            <person name="Richardson P.M."/>
            <person name="Rachel R."/>
            <person name="Huber H."/>
            <person name="Eisen J.A."/>
            <person name="Koonin E.V."/>
            <person name="Keller M."/>
            <person name="Stetter K.O."/>
        </authorList>
    </citation>
    <scope>NUCLEOTIDE SEQUENCE [LARGE SCALE GENOMIC DNA]</scope>
    <source>
        <strain evidence="2">KIN4/I / DSM 18386 / JCM 14125</strain>
    </source>
</reference>
<keyword evidence="2" id="KW-1185">Reference proteome</keyword>
<proteinExistence type="predicted"/>
<name>A8AAM0_IGNH4</name>
<dbReference type="EMBL" id="CP000816">
    <property type="protein sequence ID" value="ABU81972.1"/>
    <property type="molecule type" value="Genomic_DNA"/>
</dbReference>
<dbReference type="Proteomes" id="UP000000262">
    <property type="component" value="Chromosome"/>
</dbReference>
<dbReference type="STRING" id="453591.Igni_0790"/>
<dbReference type="GeneID" id="5561908"/>
<gene>
    <name evidence="1" type="ordered locus">Igni_0790</name>
</gene>
<evidence type="ECO:0000313" key="2">
    <source>
        <dbReference type="Proteomes" id="UP000000262"/>
    </source>
</evidence>